<dbReference type="OrthoDB" id="6873399at2"/>
<protein>
    <recommendedName>
        <fullName evidence="3">Mu-like prophage protein gp37</fullName>
    </recommendedName>
</protein>
<evidence type="ECO:0000313" key="2">
    <source>
        <dbReference type="Proteomes" id="UP000199250"/>
    </source>
</evidence>
<gene>
    <name evidence="1" type="ORF">SAMN04244572_03148</name>
</gene>
<proteinExistence type="predicted"/>
<evidence type="ECO:0008006" key="3">
    <source>
        <dbReference type="Google" id="ProtNLM"/>
    </source>
</evidence>
<dbReference type="RefSeq" id="WP_090733405.1">
    <property type="nucleotide sequence ID" value="NZ_FNYQ01000061.1"/>
</dbReference>
<organism evidence="1 2">
    <name type="scientific">Azotobacter beijerinckii</name>
    <dbReference type="NCBI Taxonomy" id="170623"/>
    <lineage>
        <taxon>Bacteria</taxon>
        <taxon>Pseudomonadati</taxon>
        <taxon>Pseudomonadota</taxon>
        <taxon>Gammaproteobacteria</taxon>
        <taxon>Pseudomonadales</taxon>
        <taxon>Pseudomonadaceae</taxon>
        <taxon>Azotobacter</taxon>
    </lineage>
</organism>
<dbReference type="Proteomes" id="UP000199250">
    <property type="component" value="Unassembled WGS sequence"/>
</dbReference>
<dbReference type="AlphaFoldDB" id="A0A1H6X9Q5"/>
<sequence>MTTTADMRALAAEALKGRTDAGLNVFSARTWPTWDGQYPLLYLHTPAEDMESLGRHAPQFTVTATLKISARVRVPQQTDNAGAAQAQLALEQIQDQAKRALINNPALMSRLQQFPFIRSEFREDGEGGSELAELVMEVGMEFYQGPEDFYPLEDEAPPQPVDAVTEIASIQPIVPLDEISITEDLINVADATGTYPDAAFPDAVAPAPRSEGPDGRAEGGITIDFMQ</sequence>
<reference evidence="1 2" key="1">
    <citation type="submission" date="2016-10" db="EMBL/GenBank/DDBJ databases">
        <authorList>
            <person name="de Groot N.N."/>
        </authorList>
    </citation>
    <scope>NUCLEOTIDE SEQUENCE [LARGE SCALE GENOMIC DNA]</scope>
    <source>
        <strain evidence="1 2">DSM 373</strain>
    </source>
</reference>
<evidence type="ECO:0000313" key="1">
    <source>
        <dbReference type="EMBL" id="SEJ21620.1"/>
    </source>
</evidence>
<name>A0A1H6X9Q5_9GAMM</name>
<accession>A0A1H6X9Q5</accession>
<dbReference type="EMBL" id="FNYQ01000061">
    <property type="protein sequence ID" value="SEJ21620.1"/>
    <property type="molecule type" value="Genomic_DNA"/>
</dbReference>